<feature type="transmembrane region" description="Helical" evidence="1">
    <location>
        <begin position="39"/>
        <end position="57"/>
    </location>
</feature>
<gene>
    <name evidence="2" type="ORF">METZ01_LOCUS149136</name>
</gene>
<dbReference type="AlphaFoldDB" id="A0A382A586"/>
<name>A0A382A586_9ZZZZ</name>
<dbReference type="EMBL" id="UINC01023832">
    <property type="protein sequence ID" value="SVA96282.1"/>
    <property type="molecule type" value="Genomic_DNA"/>
</dbReference>
<feature type="transmembrane region" description="Helical" evidence="1">
    <location>
        <begin position="77"/>
        <end position="100"/>
    </location>
</feature>
<organism evidence="2">
    <name type="scientific">marine metagenome</name>
    <dbReference type="NCBI Taxonomy" id="408172"/>
    <lineage>
        <taxon>unclassified sequences</taxon>
        <taxon>metagenomes</taxon>
        <taxon>ecological metagenomes</taxon>
    </lineage>
</organism>
<evidence type="ECO:0000313" key="2">
    <source>
        <dbReference type="EMBL" id="SVA96282.1"/>
    </source>
</evidence>
<keyword evidence="1" id="KW-1133">Transmembrane helix</keyword>
<accession>A0A382A586</accession>
<keyword evidence="1" id="KW-0812">Transmembrane</keyword>
<sequence length="119" mass="12991">MGVKSISNNQCGCITSWSWSNDLWFSSNKKIQNYIMKKSTLFTSVIIAIIIFPQIAHACATCYGNSDSAAVEGMNKAIFTMLGITGGVLSGVGSSIYVLIRRAKKHANSLPNQKDTIRR</sequence>
<proteinExistence type="predicted"/>
<protein>
    <submittedName>
        <fullName evidence="2">Uncharacterized protein</fullName>
    </submittedName>
</protein>
<evidence type="ECO:0000256" key="1">
    <source>
        <dbReference type="SAM" id="Phobius"/>
    </source>
</evidence>
<reference evidence="2" key="1">
    <citation type="submission" date="2018-05" db="EMBL/GenBank/DDBJ databases">
        <authorList>
            <person name="Lanie J.A."/>
            <person name="Ng W.-L."/>
            <person name="Kazmierczak K.M."/>
            <person name="Andrzejewski T.M."/>
            <person name="Davidsen T.M."/>
            <person name="Wayne K.J."/>
            <person name="Tettelin H."/>
            <person name="Glass J.I."/>
            <person name="Rusch D."/>
            <person name="Podicherti R."/>
            <person name="Tsui H.-C.T."/>
            <person name="Winkler M.E."/>
        </authorList>
    </citation>
    <scope>NUCLEOTIDE SEQUENCE</scope>
</reference>
<keyword evidence="1" id="KW-0472">Membrane</keyword>